<keyword evidence="2" id="KW-0472">Membrane</keyword>
<sequence>MIIGGAIGVQRALKVEMTEMPELVAILHSFVGLAAVLVGFNSYGLHHEALMPEGLDAAAQAAFVAEQVVLTNIHNVEVFLGIFIGAVTFTGSVVAFGKLSGKN</sequence>
<gene>
    <name evidence="4" type="primary">pntB_2</name>
    <name evidence="4" type="ORF">NCTC11872_00363</name>
</gene>
<evidence type="ECO:0000256" key="1">
    <source>
        <dbReference type="ARBA" id="ARBA00023027"/>
    </source>
</evidence>
<reference evidence="4 5" key="1">
    <citation type="submission" date="2018-06" db="EMBL/GenBank/DDBJ databases">
        <authorList>
            <consortium name="Pathogen Informatics"/>
            <person name="Doyle S."/>
        </authorList>
    </citation>
    <scope>NUCLEOTIDE SEQUENCE [LARGE SCALE GENOMIC DNA]</scope>
    <source>
        <strain evidence="4 5">NCTC11872</strain>
    </source>
</reference>
<organism evidence="4 5">
    <name type="scientific">Haemophilus influenzae</name>
    <dbReference type="NCBI Taxonomy" id="727"/>
    <lineage>
        <taxon>Bacteria</taxon>
        <taxon>Pseudomonadati</taxon>
        <taxon>Pseudomonadota</taxon>
        <taxon>Gammaproteobacteria</taxon>
        <taxon>Pasteurellales</taxon>
        <taxon>Pasteurellaceae</taxon>
        <taxon>Haemophilus</taxon>
    </lineage>
</organism>
<evidence type="ECO:0000256" key="2">
    <source>
        <dbReference type="SAM" id="Phobius"/>
    </source>
</evidence>
<dbReference type="AlphaFoldDB" id="A0A2X1RMG5"/>
<feature type="transmembrane region" description="Helical" evidence="2">
    <location>
        <begin position="78"/>
        <end position="97"/>
    </location>
</feature>
<dbReference type="PANTHER" id="PTHR44758">
    <property type="entry name" value="NAD(P) TRANSHYDROGENASE SUBUNIT BETA"/>
    <property type="match status" value="1"/>
</dbReference>
<evidence type="ECO:0000313" key="4">
    <source>
        <dbReference type="EMBL" id="SPX40787.1"/>
    </source>
</evidence>
<keyword evidence="1" id="KW-0520">NAD</keyword>
<dbReference type="Pfam" id="PF02233">
    <property type="entry name" value="PNTB"/>
    <property type="match status" value="1"/>
</dbReference>
<name>A0A2X1RMG5_HAEIF</name>
<protein>
    <submittedName>
        <fullName evidence="4">Pyridine nucleotide transhydrogenase</fullName>
        <ecNumber evidence="4">1.6.1.2</ecNumber>
    </submittedName>
</protein>
<dbReference type="EMBL" id="UASK01000003">
    <property type="protein sequence ID" value="SPX40787.1"/>
    <property type="molecule type" value="Genomic_DNA"/>
</dbReference>
<keyword evidence="2" id="KW-0812">Transmembrane</keyword>
<dbReference type="PANTHER" id="PTHR44758:SF1">
    <property type="entry name" value="NAD(P) TRANSHYDROGENASE SUBUNIT BETA"/>
    <property type="match status" value="1"/>
</dbReference>
<evidence type="ECO:0000259" key="3">
    <source>
        <dbReference type="Pfam" id="PF02233"/>
    </source>
</evidence>
<dbReference type="InterPro" id="IPR034300">
    <property type="entry name" value="PNTB-like"/>
</dbReference>
<evidence type="ECO:0000313" key="5">
    <source>
        <dbReference type="Proteomes" id="UP000249936"/>
    </source>
</evidence>
<keyword evidence="4" id="KW-0560">Oxidoreductase</keyword>
<dbReference type="EC" id="1.6.1.2" evidence="4"/>
<feature type="transmembrane region" description="Helical" evidence="2">
    <location>
        <begin position="23"/>
        <end position="43"/>
    </location>
</feature>
<proteinExistence type="predicted"/>
<dbReference type="Proteomes" id="UP000249936">
    <property type="component" value="Unassembled WGS sequence"/>
</dbReference>
<feature type="domain" description="NADP transhydrogenase beta-like" evidence="3">
    <location>
        <begin position="1"/>
        <end position="102"/>
    </location>
</feature>
<dbReference type="GO" id="GO:0016491">
    <property type="term" value="F:oxidoreductase activity"/>
    <property type="evidence" value="ECO:0007669"/>
    <property type="project" value="UniProtKB-KW"/>
</dbReference>
<accession>A0A2X1RMG5</accession>
<keyword evidence="2" id="KW-1133">Transmembrane helix</keyword>